<dbReference type="EMBL" id="RCYR01000025">
    <property type="protein sequence ID" value="RYS78303.1"/>
    <property type="molecule type" value="Genomic_DNA"/>
</dbReference>
<dbReference type="EC" id="1.3.98.3" evidence="3"/>
<dbReference type="PANTHER" id="PTHR13932:SF1">
    <property type="entry name" value="OXYGEN-INDEPENDENT COPROPORPHYRINOGEN-III OXIDASE-LIKE PROTEIN HEMZ"/>
    <property type="match status" value="1"/>
</dbReference>
<dbReference type="Pfam" id="PF04055">
    <property type="entry name" value="Radical_SAM"/>
    <property type="match status" value="1"/>
</dbReference>
<dbReference type="GO" id="GO:0051539">
    <property type="term" value="F:4 iron, 4 sulfur cluster binding"/>
    <property type="evidence" value="ECO:0007669"/>
    <property type="project" value="TreeGrafter"/>
</dbReference>
<evidence type="ECO:0000313" key="2">
    <source>
        <dbReference type="EMBL" id="CUN92867.1"/>
    </source>
</evidence>
<protein>
    <submittedName>
        <fullName evidence="3">Coproporphyrinogen dehydrogenase HemZ</fullName>
        <ecNumber evidence="3">1.3.98.3</ecNumber>
    </submittedName>
    <submittedName>
        <fullName evidence="2">Oxygen-independent coproporphyrinogen-III oxidase 2</fullName>
        <ecNumber evidence="2">1.3.99.22</ecNumber>
    </submittedName>
</protein>
<dbReference type="InterPro" id="IPR023404">
    <property type="entry name" value="rSAM_horseshoe"/>
</dbReference>
<evidence type="ECO:0000313" key="4">
    <source>
        <dbReference type="Proteomes" id="UP000095787"/>
    </source>
</evidence>
<dbReference type="PROSITE" id="PS51918">
    <property type="entry name" value="RADICAL_SAM"/>
    <property type="match status" value="1"/>
</dbReference>
<reference evidence="3 5" key="2">
    <citation type="journal article" date="2019" name="Science, e1252229">
        <title>Invertible promoters mediate bacterial phase variation, antibiotic resistance, and host adaptation in the gut.</title>
        <authorList>
            <person name="Jiang X."/>
            <person name="Hall A.B."/>
            <person name="Arthur T.D."/>
            <person name="Plichta D.R."/>
            <person name="Covington C.T."/>
            <person name="Poyet M."/>
            <person name="Crothers J."/>
            <person name="Moses P.L."/>
            <person name="Tolonen A.C."/>
            <person name="Vlamakis H."/>
            <person name="Alm E.J."/>
            <person name="Xavier R.J."/>
        </authorList>
    </citation>
    <scope>NUCLEOTIDE SEQUENCE [LARGE SCALE GENOMIC DNA]</scope>
    <source>
        <strain evidence="3">Aa_0143</strain>
        <strain evidence="5">aa_0143</strain>
    </source>
</reference>
<dbReference type="GO" id="GO:0051989">
    <property type="term" value="F:coproporphyrinogen dehydrogenase activity"/>
    <property type="evidence" value="ECO:0007669"/>
    <property type="project" value="UniProtKB-EC"/>
</dbReference>
<dbReference type="InterPro" id="IPR007197">
    <property type="entry name" value="rSAM"/>
</dbReference>
<dbReference type="GO" id="GO:0005737">
    <property type="term" value="C:cytoplasm"/>
    <property type="evidence" value="ECO:0007669"/>
    <property type="project" value="TreeGrafter"/>
</dbReference>
<feature type="domain" description="Radical SAM core" evidence="1">
    <location>
        <begin position="162"/>
        <end position="403"/>
    </location>
</feature>
<dbReference type="InterPro" id="IPR034505">
    <property type="entry name" value="Coproporphyrinogen-III_oxidase"/>
</dbReference>
<dbReference type="SFLD" id="SFLDG01082">
    <property type="entry name" value="B12-binding_domain_containing"/>
    <property type="match status" value="1"/>
</dbReference>
<dbReference type="RefSeq" id="WP_004846140.1">
    <property type="nucleotide sequence ID" value="NZ_AP028249.1"/>
</dbReference>
<dbReference type="SFLD" id="SFLDF00310">
    <property type="entry name" value="oxygen-independent_coproporphy"/>
    <property type="match status" value="1"/>
</dbReference>
<proteinExistence type="predicted"/>
<dbReference type="SFLD" id="SFLDS00029">
    <property type="entry name" value="Radical_SAM"/>
    <property type="match status" value="1"/>
</dbReference>
<dbReference type="CDD" id="cd01335">
    <property type="entry name" value="Radical_SAM"/>
    <property type="match status" value="1"/>
</dbReference>
<evidence type="ECO:0000313" key="3">
    <source>
        <dbReference type="EMBL" id="RYS78303.1"/>
    </source>
</evidence>
<keyword evidence="2" id="KW-0560">Oxidoreductase</keyword>
<dbReference type="EMBL" id="CYZO01000012">
    <property type="protein sequence ID" value="CUN92867.1"/>
    <property type="molecule type" value="Genomic_DNA"/>
</dbReference>
<accession>A0A174AWD2</accession>
<dbReference type="InterPro" id="IPR006638">
    <property type="entry name" value="Elp3/MiaA/NifB-like_rSAM"/>
</dbReference>
<dbReference type="AlphaFoldDB" id="A0A174AWD2"/>
<evidence type="ECO:0000259" key="1">
    <source>
        <dbReference type="PROSITE" id="PS51918"/>
    </source>
</evidence>
<gene>
    <name evidence="2" type="primary">hemZ</name>
    <name evidence="3" type="ORF">EAI93_11150</name>
    <name evidence="2" type="ORF">ERS852456_01180</name>
</gene>
<dbReference type="Proteomes" id="UP000292665">
    <property type="component" value="Unassembled WGS sequence"/>
</dbReference>
<reference evidence="2 4" key="1">
    <citation type="submission" date="2015-09" db="EMBL/GenBank/DDBJ databases">
        <authorList>
            <consortium name="Pathogen Informatics"/>
        </authorList>
    </citation>
    <scope>NUCLEOTIDE SEQUENCE [LARGE SCALE GENOMIC DNA]</scope>
    <source>
        <strain evidence="2 4">2789STDY5834841</strain>
    </source>
</reference>
<dbReference type="EC" id="1.3.99.22" evidence="2"/>
<name>A0A174AWD2_9FIRM</name>
<dbReference type="SUPFAM" id="SSF102114">
    <property type="entry name" value="Radical SAM enzymes"/>
    <property type="match status" value="1"/>
</dbReference>
<sequence>MIKVSSKKNKYTYNVYHLVKAFFPNEEIIQNVDEKQESLVALNLPGGSCFSIALEEVEAAAGDLSEMETEEAKEQAIKKELTRLLYRYLEQQTRTTLAWGTLTGVRPTKLAMTKLEQYESMTEAEAVRRTVGAFRDEFFVSEEKAQLACEIAVREKKLLSKLDYKDGFSLYVGIPFCPSVCSYCSFSSSPIAEWKDKVESYLFALLKEIRAIGKMSEGHRPDSVYIGGGTPTTLEAEQMDRLLKTITENFDLSNVLEFTVEAGRPDSITEEKLAVIRKYPVTRISINPQTMQQKTLDLVGRNHTVAQTKDAFYLARKLGFDNINMDLIAGLPGEDASDMEDTLRQVEEMHPDSLTVHALAIKRAARYGQEGRKQDLHSEISQMIMSAADCAKRIGLQPYYLYRQKNIAGNFENVGYAELDKAGIYNILIMEEKQTILAAGAGASTKILLKDPIRTDSGKEINLVRCENVKNIMEYIDRVDEMIERKGEWLWR</sequence>
<dbReference type="PANTHER" id="PTHR13932">
    <property type="entry name" value="COPROPORPHYRINIGEN III OXIDASE"/>
    <property type="match status" value="1"/>
</dbReference>
<dbReference type="NCBIfam" id="TIGR03994">
    <property type="entry name" value="rSAM_HemZ"/>
    <property type="match status" value="1"/>
</dbReference>
<dbReference type="GeneID" id="97329923"/>
<dbReference type="Gene3D" id="3.80.30.20">
    <property type="entry name" value="tm_1862 like domain"/>
    <property type="match status" value="1"/>
</dbReference>
<dbReference type="InterPro" id="IPR023995">
    <property type="entry name" value="HemZ"/>
</dbReference>
<evidence type="ECO:0000313" key="5">
    <source>
        <dbReference type="Proteomes" id="UP000292665"/>
    </source>
</evidence>
<dbReference type="Proteomes" id="UP000095787">
    <property type="component" value="Unassembled WGS sequence"/>
</dbReference>
<dbReference type="InterPro" id="IPR058240">
    <property type="entry name" value="rSAM_sf"/>
</dbReference>
<dbReference type="SFLD" id="SFLDG01065">
    <property type="entry name" value="anaerobic_coproporphyrinogen-I"/>
    <property type="match status" value="1"/>
</dbReference>
<dbReference type="SMART" id="SM00729">
    <property type="entry name" value="Elp3"/>
    <property type="match status" value="1"/>
</dbReference>
<organism evidence="2 4">
    <name type="scientific">[Ruminococcus] torques</name>
    <dbReference type="NCBI Taxonomy" id="33039"/>
    <lineage>
        <taxon>Bacteria</taxon>
        <taxon>Bacillati</taxon>
        <taxon>Bacillota</taxon>
        <taxon>Clostridia</taxon>
        <taxon>Lachnospirales</taxon>
        <taxon>Lachnospiraceae</taxon>
        <taxon>Mediterraneibacter</taxon>
    </lineage>
</organism>
<dbReference type="GO" id="GO:0006779">
    <property type="term" value="P:porphyrin-containing compound biosynthetic process"/>
    <property type="evidence" value="ECO:0007669"/>
    <property type="project" value="TreeGrafter"/>
</dbReference>